<evidence type="ECO:0000313" key="3">
    <source>
        <dbReference type="Proteomes" id="UP000789508"/>
    </source>
</evidence>
<name>A0A9N8ZRH0_9GLOM</name>
<keyword evidence="3" id="KW-1185">Reference proteome</keyword>
<proteinExistence type="predicted"/>
<comment type="caution">
    <text evidence="2">The sequence shown here is derived from an EMBL/GenBank/DDBJ whole genome shotgun (WGS) entry which is preliminary data.</text>
</comment>
<sequence>MNRPEGTSRPIGGGFQMARCCGCIPLKAGVVIISLLWLAASIYNTFTYFSIFNKNGESSKNFWGCIGHWVLVYAILEIIIALSTFYGLIVVITRRKIKSLSYYVIISWVILTIVIALGIANIILVTVLKQHFLDYCDNGGTYTLDECNSAYDVLLPSTVTGAIIGEKQ</sequence>
<keyword evidence="1" id="KW-1133">Transmembrane helix</keyword>
<keyword evidence="1" id="KW-0472">Membrane</keyword>
<feature type="transmembrane region" description="Helical" evidence="1">
    <location>
        <begin position="66"/>
        <end position="91"/>
    </location>
</feature>
<feature type="transmembrane region" description="Helical" evidence="1">
    <location>
        <begin position="103"/>
        <end position="128"/>
    </location>
</feature>
<evidence type="ECO:0000313" key="2">
    <source>
        <dbReference type="EMBL" id="CAG8505406.1"/>
    </source>
</evidence>
<dbReference type="OrthoDB" id="2354286at2759"/>
<reference evidence="2" key="1">
    <citation type="submission" date="2021-06" db="EMBL/GenBank/DDBJ databases">
        <authorList>
            <person name="Kallberg Y."/>
            <person name="Tangrot J."/>
            <person name="Rosling A."/>
        </authorList>
    </citation>
    <scope>NUCLEOTIDE SEQUENCE</scope>
    <source>
        <strain evidence="2">FL130A</strain>
    </source>
</reference>
<accession>A0A9N8ZRH0</accession>
<protein>
    <submittedName>
        <fullName evidence="2">2695_t:CDS:1</fullName>
    </submittedName>
</protein>
<organism evidence="2 3">
    <name type="scientific">Ambispora leptoticha</name>
    <dbReference type="NCBI Taxonomy" id="144679"/>
    <lineage>
        <taxon>Eukaryota</taxon>
        <taxon>Fungi</taxon>
        <taxon>Fungi incertae sedis</taxon>
        <taxon>Mucoromycota</taxon>
        <taxon>Glomeromycotina</taxon>
        <taxon>Glomeromycetes</taxon>
        <taxon>Archaeosporales</taxon>
        <taxon>Ambisporaceae</taxon>
        <taxon>Ambispora</taxon>
    </lineage>
</organism>
<dbReference type="AlphaFoldDB" id="A0A9N8ZRH0"/>
<dbReference type="EMBL" id="CAJVPS010000728">
    <property type="protein sequence ID" value="CAG8505406.1"/>
    <property type="molecule type" value="Genomic_DNA"/>
</dbReference>
<evidence type="ECO:0000256" key="1">
    <source>
        <dbReference type="SAM" id="Phobius"/>
    </source>
</evidence>
<gene>
    <name evidence="2" type="ORF">ALEPTO_LOCUS3697</name>
</gene>
<keyword evidence="1" id="KW-0812">Transmembrane</keyword>
<dbReference type="Proteomes" id="UP000789508">
    <property type="component" value="Unassembled WGS sequence"/>
</dbReference>
<feature type="transmembrane region" description="Helical" evidence="1">
    <location>
        <begin position="26"/>
        <end position="46"/>
    </location>
</feature>